<evidence type="ECO:0000313" key="13">
    <source>
        <dbReference type="EMBL" id="PIR41273.1"/>
    </source>
</evidence>
<dbReference type="GO" id="GO:0006437">
    <property type="term" value="P:tyrosyl-tRNA aminoacylation"/>
    <property type="evidence" value="ECO:0007669"/>
    <property type="project" value="UniProtKB-UniRule"/>
</dbReference>
<dbReference type="EC" id="6.1.1.1" evidence="1 9"/>
<dbReference type="PRINTS" id="PR01040">
    <property type="entry name" value="TRNASYNTHTYR"/>
</dbReference>
<dbReference type="InterPro" id="IPR024088">
    <property type="entry name" value="Tyr-tRNA-ligase_bac-type"/>
</dbReference>
<keyword evidence="7 11" id="KW-0030">Aminoacyl-tRNA synthetase</keyword>
<keyword evidence="6 11" id="KW-0648">Protein biosynthesis</keyword>
<dbReference type="SUPFAM" id="SSF52374">
    <property type="entry name" value="Nucleotidylyl transferase"/>
    <property type="match status" value="1"/>
</dbReference>
<protein>
    <recommendedName>
        <fullName evidence="1 9">Tyrosine--tRNA ligase</fullName>
        <ecNumber evidence="1 9">6.1.1.1</ecNumber>
    </recommendedName>
</protein>
<dbReference type="PANTHER" id="PTHR11766:SF1">
    <property type="entry name" value="TYROSINE--TRNA LIGASE"/>
    <property type="match status" value="1"/>
</dbReference>
<dbReference type="InterPro" id="IPR014729">
    <property type="entry name" value="Rossmann-like_a/b/a_fold"/>
</dbReference>
<evidence type="ECO:0000256" key="3">
    <source>
        <dbReference type="ARBA" id="ARBA00022741"/>
    </source>
</evidence>
<organism evidence="13 14">
    <name type="scientific">Candidatus Yanofskybacteria bacterium CG10_big_fil_rev_8_21_14_0_10_46_23</name>
    <dbReference type="NCBI Taxonomy" id="1975098"/>
    <lineage>
        <taxon>Bacteria</taxon>
        <taxon>Candidatus Yanofskyibacteriota</taxon>
    </lineage>
</organism>
<dbReference type="SMART" id="SM00363">
    <property type="entry name" value="S4"/>
    <property type="match status" value="1"/>
</dbReference>
<accession>A0A2H0R435</accession>
<keyword evidence="5 10" id="KW-0694">RNA-binding</keyword>
<dbReference type="Gene3D" id="1.10.240.10">
    <property type="entry name" value="Tyrosyl-Transfer RNA Synthetase"/>
    <property type="match status" value="1"/>
</dbReference>
<reference evidence="13 14" key="1">
    <citation type="submission" date="2017-09" db="EMBL/GenBank/DDBJ databases">
        <title>Depth-based differentiation of microbial function through sediment-hosted aquifers and enrichment of novel symbionts in the deep terrestrial subsurface.</title>
        <authorList>
            <person name="Probst A.J."/>
            <person name="Ladd B."/>
            <person name="Jarett J.K."/>
            <person name="Geller-Mcgrath D.E."/>
            <person name="Sieber C.M."/>
            <person name="Emerson J.B."/>
            <person name="Anantharaman K."/>
            <person name="Thomas B.C."/>
            <person name="Malmstrom R."/>
            <person name="Stieglmeier M."/>
            <person name="Klingl A."/>
            <person name="Woyke T."/>
            <person name="Ryan C.M."/>
            <person name="Banfield J.F."/>
        </authorList>
    </citation>
    <scope>NUCLEOTIDE SEQUENCE [LARGE SCALE GENOMIC DNA]</scope>
    <source>
        <strain evidence="13">CG10_big_fil_rev_8_21_14_0_10_46_23</strain>
    </source>
</reference>
<dbReference type="InterPro" id="IPR002307">
    <property type="entry name" value="Tyr-tRNA-ligase"/>
</dbReference>
<dbReference type="PROSITE" id="PS50889">
    <property type="entry name" value="S4"/>
    <property type="match status" value="1"/>
</dbReference>
<evidence type="ECO:0000256" key="7">
    <source>
        <dbReference type="ARBA" id="ARBA00023146"/>
    </source>
</evidence>
<evidence type="ECO:0000256" key="4">
    <source>
        <dbReference type="ARBA" id="ARBA00022840"/>
    </source>
</evidence>
<dbReference type="GO" id="GO:0004831">
    <property type="term" value="F:tyrosine-tRNA ligase activity"/>
    <property type="evidence" value="ECO:0007669"/>
    <property type="project" value="UniProtKB-UniRule"/>
</dbReference>
<dbReference type="AlphaFoldDB" id="A0A2H0R435"/>
<comment type="similarity">
    <text evidence="11">Belongs to the class-I aminoacyl-tRNA synthetase family.</text>
</comment>
<comment type="caution">
    <text evidence="13">The sequence shown here is derived from an EMBL/GenBank/DDBJ whole genome shotgun (WGS) entry which is preliminary data.</text>
</comment>
<dbReference type="InterPro" id="IPR036986">
    <property type="entry name" value="S4_RNA-bd_sf"/>
</dbReference>
<keyword evidence="2 11" id="KW-0436">Ligase</keyword>
<sequence length="405" mass="45616">MKINTDKEKIDELLSRSVAEIIPNPDKLRQALASGQRLRIYIGTDPTGTSLHLGHATNYMILEKFRRLGHEVIFLVGDFTARIGDPTDKSDTARKQLTREDVTANVKTWIDQVRPVIDVDNKDNPVKILYNHAWLATLSFEDVLNLASNFTVQQMIERDMFQERIKSGKPLYLHELFYPLMQGYDSVAMDVDIEMAGTDQKFNALAGRTLLRKLKDKEKFVFITTLLENPKTGEKMMSKSMGTGVFLDFKADQMYGAIMAQADENIRQLFVDTTWLDLKEIEAILGQSSPQEAKKRLAFEITKIYHGQDPAGKAAENFVQTFQNKEAPNEMPAFKVSPQTTIIDILVESGLAESKGDAKRIVQQGGVKLNGEKITEAGLDQPLDLIAGKNILQKGKRHFLELTPE</sequence>
<gene>
    <name evidence="13" type="primary">tyrS</name>
    <name evidence="13" type="ORF">COV31_02615</name>
</gene>
<dbReference type="CDD" id="cd00165">
    <property type="entry name" value="S4"/>
    <property type="match status" value="1"/>
</dbReference>
<evidence type="ECO:0000313" key="14">
    <source>
        <dbReference type="Proteomes" id="UP000230232"/>
    </source>
</evidence>
<dbReference type="InterPro" id="IPR002942">
    <property type="entry name" value="S4_RNA-bd"/>
</dbReference>
<dbReference type="GO" id="GO:0005829">
    <property type="term" value="C:cytosol"/>
    <property type="evidence" value="ECO:0007669"/>
    <property type="project" value="TreeGrafter"/>
</dbReference>
<dbReference type="PANTHER" id="PTHR11766">
    <property type="entry name" value="TYROSYL-TRNA SYNTHETASE"/>
    <property type="match status" value="1"/>
</dbReference>
<dbReference type="Gene3D" id="3.10.290.10">
    <property type="entry name" value="RNA-binding S4 domain"/>
    <property type="match status" value="1"/>
</dbReference>
<evidence type="ECO:0000256" key="6">
    <source>
        <dbReference type="ARBA" id="ARBA00022917"/>
    </source>
</evidence>
<dbReference type="EMBL" id="PCXO01000010">
    <property type="protein sequence ID" value="PIR41273.1"/>
    <property type="molecule type" value="Genomic_DNA"/>
</dbReference>
<evidence type="ECO:0000259" key="12">
    <source>
        <dbReference type="SMART" id="SM00363"/>
    </source>
</evidence>
<evidence type="ECO:0000256" key="8">
    <source>
        <dbReference type="ARBA" id="ARBA00048248"/>
    </source>
</evidence>
<feature type="domain" description="RNA-binding S4" evidence="12">
    <location>
        <begin position="340"/>
        <end position="401"/>
    </location>
</feature>
<keyword evidence="3 11" id="KW-0547">Nucleotide-binding</keyword>
<evidence type="ECO:0000256" key="11">
    <source>
        <dbReference type="RuleBase" id="RU363036"/>
    </source>
</evidence>
<name>A0A2H0R435_9BACT</name>
<evidence type="ECO:0000256" key="9">
    <source>
        <dbReference type="NCBIfam" id="TIGR00234"/>
    </source>
</evidence>
<dbReference type="GO" id="GO:0005524">
    <property type="term" value="F:ATP binding"/>
    <property type="evidence" value="ECO:0007669"/>
    <property type="project" value="UniProtKB-KW"/>
</dbReference>
<dbReference type="Pfam" id="PF00579">
    <property type="entry name" value="tRNA-synt_1b"/>
    <property type="match status" value="1"/>
</dbReference>
<dbReference type="GO" id="GO:0003723">
    <property type="term" value="F:RNA binding"/>
    <property type="evidence" value="ECO:0007669"/>
    <property type="project" value="UniProtKB-KW"/>
</dbReference>
<dbReference type="Gene3D" id="3.40.50.620">
    <property type="entry name" value="HUPs"/>
    <property type="match status" value="1"/>
</dbReference>
<dbReference type="InterPro" id="IPR002305">
    <property type="entry name" value="aa-tRNA-synth_Ic"/>
</dbReference>
<evidence type="ECO:0000256" key="10">
    <source>
        <dbReference type="PROSITE-ProRule" id="PRU00182"/>
    </source>
</evidence>
<dbReference type="Proteomes" id="UP000230232">
    <property type="component" value="Unassembled WGS sequence"/>
</dbReference>
<dbReference type="Pfam" id="PF22421">
    <property type="entry name" value="SYY_C-terminal"/>
    <property type="match status" value="1"/>
</dbReference>
<proteinExistence type="inferred from homology"/>
<dbReference type="InterPro" id="IPR054608">
    <property type="entry name" value="SYY-like_C"/>
</dbReference>
<dbReference type="SUPFAM" id="SSF55174">
    <property type="entry name" value="Alpha-L RNA-binding motif"/>
    <property type="match status" value="1"/>
</dbReference>
<comment type="catalytic activity">
    <reaction evidence="8">
        <text>tRNA(Tyr) + L-tyrosine + ATP = L-tyrosyl-tRNA(Tyr) + AMP + diphosphate + H(+)</text>
        <dbReference type="Rhea" id="RHEA:10220"/>
        <dbReference type="Rhea" id="RHEA-COMP:9706"/>
        <dbReference type="Rhea" id="RHEA-COMP:9707"/>
        <dbReference type="ChEBI" id="CHEBI:15378"/>
        <dbReference type="ChEBI" id="CHEBI:30616"/>
        <dbReference type="ChEBI" id="CHEBI:33019"/>
        <dbReference type="ChEBI" id="CHEBI:58315"/>
        <dbReference type="ChEBI" id="CHEBI:78442"/>
        <dbReference type="ChEBI" id="CHEBI:78536"/>
        <dbReference type="ChEBI" id="CHEBI:456215"/>
        <dbReference type="EC" id="6.1.1.1"/>
    </reaction>
</comment>
<dbReference type="NCBIfam" id="TIGR00234">
    <property type="entry name" value="tyrS"/>
    <property type="match status" value="1"/>
</dbReference>
<evidence type="ECO:0000256" key="2">
    <source>
        <dbReference type="ARBA" id="ARBA00022598"/>
    </source>
</evidence>
<keyword evidence="4 11" id="KW-0067">ATP-binding</keyword>
<evidence type="ECO:0000256" key="1">
    <source>
        <dbReference type="ARBA" id="ARBA00013160"/>
    </source>
</evidence>
<evidence type="ECO:0000256" key="5">
    <source>
        <dbReference type="ARBA" id="ARBA00022884"/>
    </source>
</evidence>